<evidence type="ECO:0000259" key="12">
    <source>
        <dbReference type="Pfam" id="PF23539"/>
    </source>
</evidence>
<keyword evidence="3" id="KW-0597">Phosphoprotein</keyword>
<dbReference type="InterPro" id="IPR055558">
    <property type="entry name" value="DUF7134"/>
</dbReference>
<dbReference type="InterPro" id="IPR011712">
    <property type="entry name" value="Sig_transdc_His_kin_sub3_dim/P"/>
</dbReference>
<keyword evidence="7" id="KW-0067">ATP-binding</keyword>
<keyword evidence="5" id="KW-0547">Nucleotide-binding</keyword>
<keyword evidence="14" id="KW-1185">Reference proteome</keyword>
<evidence type="ECO:0000256" key="6">
    <source>
        <dbReference type="ARBA" id="ARBA00022777"/>
    </source>
</evidence>
<dbReference type="InterPro" id="IPR036890">
    <property type="entry name" value="HATPase_C_sf"/>
</dbReference>
<evidence type="ECO:0000256" key="1">
    <source>
        <dbReference type="ARBA" id="ARBA00000085"/>
    </source>
</evidence>
<dbReference type="CDD" id="cd16917">
    <property type="entry name" value="HATPase_UhpB-NarQ-NarX-like"/>
    <property type="match status" value="1"/>
</dbReference>
<dbReference type="EMBL" id="CP101988">
    <property type="protein sequence ID" value="UUI76384.1"/>
    <property type="molecule type" value="Genomic_DNA"/>
</dbReference>
<dbReference type="Proteomes" id="UP001316189">
    <property type="component" value="Chromosome"/>
</dbReference>
<proteinExistence type="predicted"/>
<reference evidence="13 14" key="1">
    <citation type="submission" date="2022-07" db="EMBL/GenBank/DDBJ databases">
        <title>Novel species in genus cellulomonas.</title>
        <authorList>
            <person name="Ye L."/>
        </authorList>
    </citation>
    <scope>NUCLEOTIDE SEQUENCE [LARGE SCALE GENOMIC DNA]</scope>
    <source>
        <strain evidence="14">zg-Y338</strain>
    </source>
</reference>
<dbReference type="PANTHER" id="PTHR24421">
    <property type="entry name" value="NITRATE/NITRITE SENSOR PROTEIN NARX-RELATED"/>
    <property type="match status" value="1"/>
</dbReference>
<keyword evidence="6 13" id="KW-0418">Kinase</keyword>
<organism evidence="13 14">
    <name type="scientific">Cellulomonas chengniuliangii</name>
    <dbReference type="NCBI Taxonomy" id="2968084"/>
    <lineage>
        <taxon>Bacteria</taxon>
        <taxon>Bacillati</taxon>
        <taxon>Actinomycetota</taxon>
        <taxon>Actinomycetes</taxon>
        <taxon>Micrococcales</taxon>
        <taxon>Cellulomonadaceae</taxon>
        <taxon>Cellulomonas</taxon>
    </lineage>
</organism>
<dbReference type="InterPro" id="IPR050482">
    <property type="entry name" value="Sensor_HK_TwoCompSys"/>
</dbReference>
<evidence type="ECO:0000313" key="14">
    <source>
        <dbReference type="Proteomes" id="UP001316189"/>
    </source>
</evidence>
<name>A0ABY5L150_9CELL</name>
<feature type="domain" description="DUF7134" evidence="12">
    <location>
        <begin position="17"/>
        <end position="156"/>
    </location>
</feature>
<evidence type="ECO:0000256" key="5">
    <source>
        <dbReference type="ARBA" id="ARBA00022741"/>
    </source>
</evidence>
<comment type="catalytic activity">
    <reaction evidence="1">
        <text>ATP + protein L-histidine = ADP + protein N-phospho-L-histidine.</text>
        <dbReference type="EC" id="2.7.13.3"/>
    </reaction>
</comment>
<dbReference type="Gene3D" id="3.30.565.10">
    <property type="entry name" value="Histidine kinase-like ATPase, C-terminal domain"/>
    <property type="match status" value="1"/>
</dbReference>
<dbReference type="PANTHER" id="PTHR24421:SF10">
    <property type="entry name" value="NITRATE_NITRITE SENSOR PROTEIN NARQ"/>
    <property type="match status" value="1"/>
</dbReference>
<protein>
    <recommendedName>
        <fullName evidence="2">histidine kinase</fullName>
        <ecNumber evidence="2">2.7.13.3</ecNumber>
    </recommendedName>
</protein>
<dbReference type="GO" id="GO:0016301">
    <property type="term" value="F:kinase activity"/>
    <property type="evidence" value="ECO:0007669"/>
    <property type="project" value="UniProtKB-KW"/>
</dbReference>
<dbReference type="Gene3D" id="1.20.5.1930">
    <property type="match status" value="1"/>
</dbReference>
<dbReference type="Pfam" id="PF02518">
    <property type="entry name" value="HATPase_c"/>
    <property type="match status" value="1"/>
</dbReference>
<feature type="transmembrane region" description="Helical" evidence="9">
    <location>
        <begin position="89"/>
        <end position="118"/>
    </location>
</feature>
<evidence type="ECO:0000256" key="2">
    <source>
        <dbReference type="ARBA" id="ARBA00012438"/>
    </source>
</evidence>
<evidence type="ECO:0000259" key="10">
    <source>
        <dbReference type="Pfam" id="PF02518"/>
    </source>
</evidence>
<keyword evidence="8" id="KW-0902">Two-component regulatory system</keyword>
<keyword evidence="9" id="KW-1133">Transmembrane helix</keyword>
<keyword evidence="9" id="KW-0812">Transmembrane</keyword>
<evidence type="ECO:0000256" key="7">
    <source>
        <dbReference type="ARBA" id="ARBA00022840"/>
    </source>
</evidence>
<keyword evidence="4" id="KW-0808">Transferase</keyword>
<sequence>MSSNDATEQPIDPDSTAWRRRLPTAAEGRADVGMAVALFAGAVLSWVLYRTAGIYEDPASGPVSLLCLAGATLPLAWRRRWPAAVGAAVATAFVLIATLSVPELLVVNIALFMALYSVGAWEPSRRRATWVRVAVIIGMLVWLLVSLFQASTDEEMLEKFDGAGVLSPMVAYMLIQLLTNVLYFAGAYWFGDHAWASARDRARMRWRTRELQVERLRVEAQAVTIERLRLARELHDSVGHHVSLMGVQAAAARTLLDVDRERAAAAMEHVEDAAREAVDELHGLLTTLRVHESEGGPQEAVGSLGVDRIPELVEGACEAGVRATYQVVGEPAPLPPVTSLNLYRIAQEALTNVRKHAGASAQADVRLRYLTDAVELEVADDGVGLRRASSDGAAGRLGLVGMRERVAADGGELLTAPRRLGGFVVRAQVPLRRETADARRETADV</sequence>
<accession>A0ABY5L150</accession>
<evidence type="ECO:0000259" key="11">
    <source>
        <dbReference type="Pfam" id="PF07730"/>
    </source>
</evidence>
<dbReference type="Pfam" id="PF07730">
    <property type="entry name" value="HisKA_3"/>
    <property type="match status" value="1"/>
</dbReference>
<feature type="transmembrane region" description="Helical" evidence="9">
    <location>
        <begin position="130"/>
        <end position="150"/>
    </location>
</feature>
<feature type="domain" description="Signal transduction histidine kinase subgroup 3 dimerisation and phosphoacceptor" evidence="11">
    <location>
        <begin position="226"/>
        <end position="289"/>
    </location>
</feature>
<evidence type="ECO:0000313" key="13">
    <source>
        <dbReference type="EMBL" id="UUI76384.1"/>
    </source>
</evidence>
<dbReference type="SUPFAM" id="SSF55874">
    <property type="entry name" value="ATPase domain of HSP90 chaperone/DNA topoisomerase II/histidine kinase"/>
    <property type="match status" value="1"/>
</dbReference>
<dbReference type="EC" id="2.7.13.3" evidence="2"/>
<feature type="transmembrane region" description="Helical" evidence="9">
    <location>
        <begin position="32"/>
        <end position="49"/>
    </location>
</feature>
<dbReference type="InterPro" id="IPR003594">
    <property type="entry name" value="HATPase_dom"/>
</dbReference>
<dbReference type="RefSeq" id="WP_227570624.1">
    <property type="nucleotide sequence ID" value="NZ_CP101988.1"/>
</dbReference>
<dbReference type="Pfam" id="PF23539">
    <property type="entry name" value="DUF7134"/>
    <property type="match status" value="1"/>
</dbReference>
<evidence type="ECO:0000256" key="3">
    <source>
        <dbReference type="ARBA" id="ARBA00022553"/>
    </source>
</evidence>
<evidence type="ECO:0000256" key="9">
    <source>
        <dbReference type="SAM" id="Phobius"/>
    </source>
</evidence>
<evidence type="ECO:0000256" key="8">
    <source>
        <dbReference type="ARBA" id="ARBA00023012"/>
    </source>
</evidence>
<keyword evidence="9" id="KW-0472">Membrane</keyword>
<feature type="transmembrane region" description="Helical" evidence="9">
    <location>
        <begin position="170"/>
        <end position="191"/>
    </location>
</feature>
<gene>
    <name evidence="13" type="ORF">NP064_05680</name>
</gene>
<evidence type="ECO:0000256" key="4">
    <source>
        <dbReference type="ARBA" id="ARBA00022679"/>
    </source>
</evidence>
<feature type="domain" description="Histidine kinase/HSP90-like ATPase" evidence="10">
    <location>
        <begin position="341"/>
        <end position="432"/>
    </location>
</feature>